<dbReference type="Proteomes" id="UP000008810">
    <property type="component" value="Chromosome 1"/>
</dbReference>
<protein>
    <submittedName>
        <fullName evidence="1 2">Uncharacterized protein</fullName>
    </submittedName>
</protein>
<accession>A0A0Q3KB71</accession>
<reference evidence="1" key="2">
    <citation type="submission" date="2017-06" db="EMBL/GenBank/DDBJ databases">
        <title>WGS assembly of Brachypodium distachyon.</title>
        <authorList>
            <consortium name="The International Brachypodium Initiative"/>
            <person name="Lucas S."/>
            <person name="Harmon-Smith M."/>
            <person name="Lail K."/>
            <person name="Tice H."/>
            <person name="Grimwood J."/>
            <person name="Bruce D."/>
            <person name="Barry K."/>
            <person name="Shu S."/>
            <person name="Lindquist E."/>
            <person name="Wang M."/>
            <person name="Pitluck S."/>
            <person name="Vogel J.P."/>
            <person name="Garvin D.F."/>
            <person name="Mockler T.C."/>
            <person name="Schmutz J."/>
            <person name="Rokhsar D."/>
            <person name="Bevan M.W."/>
        </authorList>
    </citation>
    <scope>NUCLEOTIDE SEQUENCE</scope>
    <source>
        <strain evidence="1">Bd21</strain>
    </source>
</reference>
<dbReference type="InParanoid" id="A0A0Q3KB71"/>
<dbReference type="OrthoDB" id="683654at2759"/>
<proteinExistence type="predicted"/>
<reference evidence="1 2" key="1">
    <citation type="journal article" date="2010" name="Nature">
        <title>Genome sequencing and analysis of the model grass Brachypodium distachyon.</title>
        <authorList>
            <consortium name="International Brachypodium Initiative"/>
        </authorList>
    </citation>
    <scope>NUCLEOTIDE SEQUENCE [LARGE SCALE GENOMIC DNA]</scope>
    <source>
        <strain evidence="1 2">Bd21</strain>
    </source>
</reference>
<organism evidence="1">
    <name type="scientific">Brachypodium distachyon</name>
    <name type="common">Purple false brome</name>
    <name type="synonym">Trachynia distachya</name>
    <dbReference type="NCBI Taxonomy" id="15368"/>
    <lineage>
        <taxon>Eukaryota</taxon>
        <taxon>Viridiplantae</taxon>
        <taxon>Streptophyta</taxon>
        <taxon>Embryophyta</taxon>
        <taxon>Tracheophyta</taxon>
        <taxon>Spermatophyta</taxon>
        <taxon>Magnoliopsida</taxon>
        <taxon>Liliopsida</taxon>
        <taxon>Poales</taxon>
        <taxon>Poaceae</taxon>
        <taxon>BOP clade</taxon>
        <taxon>Pooideae</taxon>
        <taxon>Stipodae</taxon>
        <taxon>Brachypodieae</taxon>
        <taxon>Brachypodium</taxon>
    </lineage>
</organism>
<dbReference type="FunCoup" id="A0A0Q3KB71">
    <property type="interactions" value="250"/>
</dbReference>
<keyword evidence="3" id="KW-1185">Reference proteome</keyword>
<name>A0A0Q3KB71_BRADI</name>
<gene>
    <name evidence="1" type="ORF">BRADI_1g62191v3</name>
</gene>
<evidence type="ECO:0000313" key="2">
    <source>
        <dbReference type="EnsemblPlants" id="KQK21652"/>
    </source>
</evidence>
<sequence length="194" mass="20836">MATANEHVLVSNPDKLVLFAEISGMDSCDREPTVLLRLVVQLCSGYGAGLEDVDTMEDLICRVPLRGLGCQGTAERAFGELVASINNPMLRPEVTAAAKAAAARVRARCGDSAAVDELSSTGFLLRVMFIDAWDESSDGEFGEFARSGMFIGMWEDDDEVQDDDDDGSGVHFSVRQYNGGFARDGGGSSDFCNF</sequence>
<dbReference type="EMBL" id="CM000880">
    <property type="protein sequence ID" value="KQK21652.1"/>
    <property type="molecule type" value="Genomic_DNA"/>
</dbReference>
<dbReference type="Gramene" id="KQK21652">
    <property type="protein sequence ID" value="KQK21652"/>
    <property type="gene ID" value="BRADI_1g62191v3"/>
</dbReference>
<evidence type="ECO:0000313" key="1">
    <source>
        <dbReference type="EMBL" id="KQK21652.1"/>
    </source>
</evidence>
<dbReference type="AlphaFoldDB" id="A0A0Q3KB71"/>
<evidence type="ECO:0000313" key="3">
    <source>
        <dbReference type="Proteomes" id="UP000008810"/>
    </source>
</evidence>
<dbReference type="EnsemblPlants" id="KQK21652">
    <property type="protein sequence ID" value="KQK21652"/>
    <property type="gene ID" value="BRADI_1g62191v3"/>
</dbReference>
<reference evidence="2" key="3">
    <citation type="submission" date="2018-08" db="UniProtKB">
        <authorList>
            <consortium name="EnsemblPlants"/>
        </authorList>
    </citation>
    <scope>IDENTIFICATION</scope>
    <source>
        <strain evidence="2">cv. Bd21</strain>
    </source>
</reference>